<keyword evidence="3" id="KW-1185">Reference proteome</keyword>
<feature type="domain" description="Hedgehog/Intein (Hint)" evidence="1">
    <location>
        <begin position="168"/>
        <end position="313"/>
    </location>
</feature>
<organism evidence="2 3">
    <name type="scientific">Paracoccus isoporae</name>
    <dbReference type="NCBI Taxonomy" id="591205"/>
    <lineage>
        <taxon>Bacteria</taxon>
        <taxon>Pseudomonadati</taxon>
        <taxon>Pseudomonadota</taxon>
        <taxon>Alphaproteobacteria</taxon>
        <taxon>Rhodobacterales</taxon>
        <taxon>Paracoccaceae</taxon>
        <taxon>Paracoccus</taxon>
    </lineage>
</organism>
<dbReference type="AlphaFoldDB" id="A0A1G6SMP5"/>
<proteinExistence type="predicted"/>
<gene>
    <name evidence="2" type="ORF">SAMN05421538_10131</name>
</gene>
<name>A0A1G6SMP5_9RHOB</name>
<dbReference type="InterPro" id="IPR036844">
    <property type="entry name" value="Hint_dom_sf"/>
</dbReference>
<reference evidence="2 3" key="1">
    <citation type="submission" date="2016-10" db="EMBL/GenBank/DDBJ databases">
        <authorList>
            <person name="de Groot N.N."/>
        </authorList>
    </citation>
    <scope>NUCLEOTIDE SEQUENCE [LARGE SCALE GENOMIC DNA]</scope>
    <source>
        <strain evidence="2 3">DSM 22220</strain>
    </source>
</reference>
<evidence type="ECO:0000313" key="2">
    <source>
        <dbReference type="EMBL" id="SDD17901.1"/>
    </source>
</evidence>
<evidence type="ECO:0000313" key="3">
    <source>
        <dbReference type="Proteomes" id="UP000199344"/>
    </source>
</evidence>
<dbReference type="Proteomes" id="UP000199344">
    <property type="component" value="Unassembled WGS sequence"/>
</dbReference>
<dbReference type="Gene3D" id="2.170.16.10">
    <property type="entry name" value="Hedgehog/Intein (Hint) domain"/>
    <property type="match status" value="1"/>
</dbReference>
<dbReference type="STRING" id="591205.SAMN05421538_10131"/>
<sequence>MATYTWYLTEAVPDAGGTGWDTGTSNQVKVFFGTEDQWDLLTPVQQAEYDIKILDGYDGAAPDGLVDGDELKEAMQLYSTTNKLGYNFPNNSGYLGTDAIDLDGNPATPDQASVGMAVDGKSIQSSKEIVIISLEQITHEPIVSEYKPGSGNFTAFDPGTLLPPPDDCLVCGSLIRTADGEKLVEDLMAGDLVLTADHGLQPVKMVKSSVVTEGRLAGNPALCPIRIRAGALGQGLPQQDLLVSQQHRILVRSKIASRMFGVPEALVAAKQLLYIDGIELAEDVTEFEYFHILFDRHEIIYANGAATESLYLGTECMKHMRPLLREEILTIFPELKDSTAEIEPARLLVPGVRGRRLAQRHGDNHQELVG</sequence>
<dbReference type="EMBL" id="FNAH01000001">
    <property type="protein sequence ID" value="SDD17901.1"/>
    <property type="molecule type" value="Genomic_DNA"/>
</dbReference>
<dbReference type="RefSeq" id="WP_245726870.1">
    <property type="nucleotide sequence ID" value="NZ_FNAH01000001.1"/>
</dbReference>
<protein>
    <submittedName>
        <fullName evidence="2">Hint domain-containing protein</fullName>
    </submittedName>
</protein>
<evidence type="ECO:0000259" key="1">
    <source>
        <dbReference type="Pfam" id="PF13403"/>
    </source>
</evidence>
<dbReference type="InterPro" id="IPR028992">
    <property type="entry name" value="Hedgehog/Intein_dom"/>
</dbReference>
<accession>A0A1G6SMP5</accession>
<dbReference type="SUPFAM" id="SSF51294">
    <property type="entry name" value="Hedgehog/intein (Hint) domain"/>
    <property type="match status" value="1"/>
</dbReference>
<dbReference type="Pfam" id="PF13403">
    <property type="entry name" value="Hint_2"/>
    <property type="match status" value="1"/>
</dbReference>